<keyword evidence="3" id="KW-1185">Reference proteome</keyword>
<keyword evidence="1" id="KW-0812">Transmembrane</keyword>
<dbReference type="EMBL" id="CP078093">
    <property type="protein sequence ID" value="QXM06119.1"/>
    <property type="molecule type" value="Genomic_DNA"/>
</dbReference>
<protein>
    <submittedName>
        <fullName evidence="2">Endolytic transglycosylase MltG</fullName>
    </submittedName>
</protein>
<evidence type="ECO:0000313" key="3">
    <source>
        <dbReference type="Proteomes" id="UP000886818"/>
    </source>
</evidence>
<reference evidence="2" key="1">
    <citation type="submission" date="2021-07" db="EMBL/GenBank/DDBJ databases">
        <title>Complete genome sequence of Crassaminicella sp. 143-21, isolated from a deep-sea hydrothermal vent.</title>
        <authorList>
            <person name="Li X."/>
        </authorList>
    </citation>
    <scope>NUCLEOTIDE SEQUENCE</scope>
    <source>
        <strain evidence="2">143-21</strain>
    </source>
</reference>
<dbReference type="RefSeq" id="WP_218282816.1">
    <property type="nucleotide sequence ID" value="NZ_CP078093.1"/>
</dbReference>
<proteinExistence type="predicted"/>
<sequence length="144" mass="16904">MRRDVLVGVFLGIGIGLILSSGFNMILHQNKRIIDEEFIKSEAKKIGMIDPVEYFDKRDMNIKIDTKEDKDKKIIIEIQKGYKSEDVARILKENNLIRSEEEFLNKINNKNLENKLRWGKYEFTSKDSEDQIIEKIIKGKNVKE</sequence>
<keyword evidence="1" id="KW-0472">Membrane</keyword>
<evidence type="ECO:0000313" key="2">
    <source>
        <dbReference type="EMBL" id="QXM06119.1"/>
    </source>
</evidence>
<accession>A0ABX8RAN2</accession>
<name>A0ABX8RAN2_9CLOT</name>
<evidence type="ECO:0000256" key="1">
    <source>
        <dbReference type="SAM" id="Phobius"/>
    </source>
</evidence>
<organism evidence="2 3">
    <name type="scientific">Crassaminicella indica</name>
    <dbReference type="NCBI Taxonomy" id="2855394"/>
    <lineage>
        <taxon>Bacteria</taxon>
        <taxon>Bacillati</taxon>
        <taxon>Bacillota</taxon>
        <taxon>Clostridia</taxon>
        <taxon>Eubacteriales</taxon>
        <taxon>Clostridiaceae</taxon>
        <taxon>Crassaminicella</taxon>
    </lineage>
</organism>
<gene>
    <name evidence="2" type="ORF">KVH43_12320</name>
</gene>
<feature type="transmembrane region" description="Helical" evidence="1">
    <location>
        <begin position="6"/>
        <end position="27"/>
    </location>
</feature>
<dbReference type="Proteomes" id="UP000886818">
    <property type="component" value="Chromosome"/>
</dbReference>
<keyword evidence="1" id="KW-1133">Transmembrane helix</keyword>